<dbReference type="STRING" id="131310.A0A0N4Z5P4"/>
<keyword evidence="7" id="KW-0378">Hydrolase</keyword>
<keyword evidence="2" id="KW-0645">Protease</keyword>
<evidence type="ECO:0000256" key="1">
    <source>
        <dbReference type="ARBA" id="ARBA00012493"/>
    </source>
</evidence>
<dbReference type="CDD" id="cd09274">
    <property type="entry name" value="RNase_HI_RT_Ty3"/>
    <property type="match status" value="1"/>
</dbReference>
<feature type="domain" description="CCHC-type" evidence="12">
    <location>
        <begin position="435"/>
        <end position="450"/>
    </location>
</feature>
<evidence type="ECO:0000256" key="5">
    <source>
        <dbReference type="ARBA" id="ARBA00022722"/>
    </source>
</evidence>
<dbReference type="GO" id="GO:0004519">
    <property type="term" value="F:endonuclease activity"/>
    <property type="evidence" value="ECO:0007669"/>
    <property type="project" value="UniProtKB-KW"/>
</dbReference>
<proteinExistence type="predicted"/>
<dbReference type="PROSITE" id="PS50158">
    <property type="entry name" value="ZF_CCHC"/>
    <property type="match status" value="1"/>
</dbReference>
<dbReference type="GO" id="GO:0015074">
    <property type="term" value="P:DNA integration"/>
    <property type="evidence" value="ECO:0007669"/>
    <property type="project" value="InterPro"/>
</dbReference>
<evidence type="ECO:0000313" key="16">
    <source>
        <dbReference type="WBParaSite" id="PTRK_0000243800.1"/>
    </source>
</evidence>
<dbReference type="InterPro" id="IPR041577">
    <property type="entry name" value="RT_RNaseH_2"/>
</dbReference>
<dbReference type="Gene3D" id="3.10.10.10">
    <property type="entry name" value="HIV Type 1 Reverse Transcriptase, subunit A, domain 1"/>
    <property type="match status" value="1"/>
</dbReference>
<evidence type="ECO:0000313" key="15">
    <source>
        <dbReference type="Proteomes" id="UP000038045"/>
    </source>
</evidence>
<dbReference type="WBParaSite" id="PTRK_0000243800.1">
    <property type="protein sequence ID" value="PTRK_0000243800.1"/>
    <property type="gene ID" value="PTRK_0000243800"/>
</dbReference>
<keyword evidence="8" id="KW-0238">DNA-binding</keyword>
<keyword evidence="10" id="KW-0862">Zinc</keyword>
<dbReference type="GO" id="GO:0004190">
    <property type="term" value="F:aspartic-type endopeptidase activity"/>
    <property type="evidence" value="ECO:0007669"/>
    <property type="project" value="UniProtKB-KW"/>
</dbReference>
<evidence type="ECO:0000256" key="8">
    <source>
        <dbReference type="ARBA" id="ARBA00023125"/>
    </source>
</evidence>
<evidence type="ECO:0000259" key="12">
    <source>
        <dbReference type="PROSITE" id="PS50158"/>
    </source>
</evidence>
<evidence type="ECO:0000259" key="13">
    <source>
        <dbReference type="PROSITE" id="PS50878"/>
    </source>
</evidence>
<accession>A0A0N4Z5P4</accession>
<dbReference type="SMART" id="SM00343">
    <property type="entry name" value="ZnF_C2HC"/>
    <property type="match status" value="2"/>
</dbReference>
<keyword evidence="5" id="KW-0540">Nuclease</keyword>
<feature type="region of interest" description="Disordered" evidence="11">
    <location>
        <begin position="151"/>
        <end position="171"/>
    </location>
</feature>
<feature type="domain" description="Reverse transcriptase" evidence="13">
    <location>
        <begin position="761"/>
        <end position="940"/>
    </location>
</feature>
<dbReference type="InterPro" id="IPR043502">
    <property type="entry name" value="DNA/RNA_pol_sf"/>
</dbReference>
<reference evidence="16" key="1">
    <citation type="submission" date="2017-02" db="UniProtKB">
        <authorList>
            <consortium name="WormBaseParasite"/>
        </authorList>
    </citation>
    <scope>IDENTIFICATION</scope>
</reference>
<protein>
    <recommendedName>
        <fullName evidence="1">RNA-directed DNA polymerase</fullName>
        <ecNumber evidence="1">2.7.7.49</ecNumber>
    </recommendedName>
</protein>
<dbReference type="PANTHER" id="PTHR37984">
    <property type="entry name" value="PROTEIN CBG26694"/>
    <property type="match status" value="1"/>
</dbReference>
<dbReference type="Gene3D" id="1.10.340.70">
    <property type="match status" value="1"/>
</dbReference>
<evidence type="ECO:0000256" key="7">
    <source>
        <dbReference type="ARBA" id="ARBA00022759"/>
    </source>
</evidence>
<evidence type="ECO:0000259" key="14">
    <source>
        <dbReference type="PROSITE" id="PS50994"/>
    </source>
</evidence>
<dbReference type="InterPro" id="IPR001878">
    <property type="entry name" value="Znf_CCHC"/>
</dbReference>
<keyword evidence="15" id="KW-1185">Reference proteome</keyword>
<dbReference type="InterPro" id="IPR001584">
    <property type="entry name" value="Integrase_cat-core"/>
</dbReference>
<dbReference type="InterPro" id="IPR050951">
    <property type="entry name" value="Retrovirus_Pol_polyprotein"/>
</dbReference>
<feature type="compositionally biased region" description="Polar residues" evidence="11">
    <location>
        <begin position="161"/>
        <end position="171"/>
    </location>
</feature>
<keyword evidence="9" id="KW-0511">Multifunctional enzyme</keyword>
<dbReference type="PROSITE" id="PS50878">
    <property type="entry name" value="RT_POL"/>
    <property type="match status" value="1"/>
</dbReference>
<feature type="compositionally biased region" description="Polar residues" evidence="11">
    <location>
        <begin position="67"/>
        <end position="84"/>
    </location>
</feature>
<keyword evidence="3" id="KW-0808">Transferase</keyword>
<keyword evidence="6" id="KW-0064">Aspartyl protease</keyword>
<dbReference type="EC" id="2.7.7.49" evidence="1"/>
<organism evidence="15 16">
    <name type="scientific">Parastrongyloides trichosuri</name>
    <name type="common">Possum-specific nematode worm</name>
    <dbReference type="NCBI Taxonomy" id="131310"/>
    <lineage>
        <taxon>Eukaryota</taxon>
        <taxon>Metazoa</taxon>
        <taxon>Ecdysozoa</taxon>
        <taxon>Nematoda</taxon>
        <taxon>Chromadorea</taxon>
        <taxon>Rhabditida</taxon>
        <taxon>Tylenchina</taxon>
        <taxon>Panagrolaimomorpha</taxon>
        <taxon>Strongyloidoidea</taxon>
        <taxon>Strongyloididae</taxon>
        <taxon>Parastrongyloides</taxon>
    </lineage>
</organism>
<dbReference type="InterPro" id="IPR041588">
    <property type="entry name" value="Integrase_H2C2"/>
</dbReference>
<dbReference type="GO" id="GO:0006508">
    <property type="term" value="P:proteolysis"/>
    <property type="evidence" value="ECO:0007669"/>
    <property type="project" value="UniProtKB-KW"/>
</dbReference>
<dbReference type="Gene3D" id="3.30.420.10">
    <property type="entry name" value="Ribonuclease H-like superfamily/Ribonuclease H"/>
    <property type="match status" value="1"/>
</dbReference>
<dbReference type="PROSITE" id="PS50994">
    <property type="entry name" value="INTEGRASE"/>
    <property type="match status" value="1"/>
</dbReference>
<dbReference type="Proteomes" id="UP000038045">
    <property type="component" value="Unplaced"/>
</dbReference>
<dbReference type="Gene3D" id="4.10.60.10">
    <property type="entry name" value="Zinc finger, CCHC-type"/>
    <property type="match status" value="1"/>
</dbReference>
<dbReference type="Gene3D" id="3.30.70.270">
    <property type="match status" value="2"/>
</dbReference>
<keyword evidence="4" id="KW-0548">Nucleotidyltransferase</keyword>
<dbReference type="GO" id="GO:0003677">
    <property type="term" value="F:DNA binding"/>
    <property type="evidence" value="ECO:0007669"/>
    <property type="project" value="UniProtKB-KW"/>
</dbReference>
<dbReference type="InterPro" id="IPR036397">
    <property type="entry name" value="RNaseH_sf"/>
</dbReference>
<dbReference type="Gene3D" id="2.40.70.10">
    <property type="entry name" value="Acid Proteases"/>
    <property type="match status" value="1"/>
</dbReference>
<evidence type="ECO:0000256" key="10">
    <source>
        <dbReference type="PROSITE-ProRule" id="PRU00047"/>
    </source>
</evidence>
<dbReference type="GO" id="GO:0008270">
    <property type="term" value="F:zinc ion binding"/>
    <property type="evidence" value="ECO:0007669"/>
    <property type="project" value="UniProtKB-KW"/>
</dbReference>
<dbReference type="GO" id="GO:0019899">
    <property type="term" value="F:enzyme binding"/>
    <property type="evidence" value="ECO:0007669"/>
    <property type="project" value="UniProtKB-ARBA"/>
</dbReference>
<evidence type="ECO:0000256" key="2">
    <source>
        <dbReference type="ARBA" id="ARBA00022670"/>
    </source>
</evidence>
<dbReference type="SUPFAM" id="SSF56672">
    <property type="entry name" value="DNA/RNA polymerases"/>
    <property type="match status" value="1"/>
</dbReference>
<dbReference type="Pfam" id="PF00078">
    <property type="entry name" value="RVT_1"/>
    <property type="match status" value="1"/>
</dbReference>
<dbReference type="FunFam" id="3.30.70.270:FF:000020">
    <property type="entry name" value="Transposon Tf2-6 polyprotein-like Protein"/>
    <property type="match status" value="1"/>
</dbReference>
<dbReference type="InterPro" id="IPR000477">
    <property type="entry name" value="RT_dom"/>
</dbReference>
<dbReference type="Pfam" id="PF17921">
    <property type="entry name" value="Integrase_H2C2"/>
    <property type="match status" value="1"/>
</dbReference>
<dbReference type="PANTHER" id="PTHR37984:SF5">
    <property type="entry name" value="PROTEIN NYNRIN-LIKE"/>
    <property type="match status" value="1"/>
</dbReference>
<sequence>MSILKGDIDNLVLSLVIINENIPEPLPVAVLNSLAEENSHCIHYTEYRKLKFLKQLIIDKQRELKTVTSTSTSGNIDTTPNTAKTTKEDTSGNTSNSEESIPALDTSKSLEDQESESEQSSSSDTEEKNPTFGQSLVTATINFLYNTSKTVVPTRKGRSSAEPTSDNSLENNRITADLSSTVAKNTIPTEVVTNLYRPTEQSSETSEIITASPITEMAKTFIQLGKYNEKSGPIRNFIRDFEDLLIIDNITAGVAKKAALRTLLPYTIRDFLESKTTEEDSYDEIKELLIQTYDGSISRRIANDKIRYFKLKYTEHELESSINQFGKLVKESLDETDVDVIKSRQLSRLKEKLEDNYSLFVHFRTNERHYTTFAEAASDLQITLNDNVRLSKNRRQNQNKQSFNNKDYKKTEITCTGCYNLGHKYSECRSKNIICKKCNKKGHYASKCPNQSSGTSNSNANNMIATDNTPINQSNYANAWDAIRNYTIIFDSQFETKNSTDTNEWENLENFTFNSNFSIDTDTHSNEFENEVLLPVVETNTDNEKYSKRTATISCDMYIKVEFEDQFIAPGIVDTGCQKTCIPLTRAKILGFDVTKGKPGNVYLASGKSMDSHGIICTTLKFDCVLVKVECCVLPDHWFSGFLHHIFVGTDVLKATCSTINFGDNTILMCGRPVSIVVKNRPVVQSLFRVTETINSSTKEIEDIKNEYDDIISKHKYDIGLCKLSCPTLKVTSENPPKIRRYSVPEGKRKLVMETINIWEKNKICQQDDSVTWIMNLVIVPKKDNQDRICLDTRPLNAVLIGDAYTTPTLADIRCKLSNGRYFTTFDMTQSFMQLPLDNISSQLLGFKAPDGRTYKFLRMPYGLKIATSVFQRSIDIILRDLSFATSYVDDILVVTKTNLSDHYMHIRQVLERLRSYQLKINASKSQWCGSSVYYLGYTFSAAGQQPSDVNIAAIVNYPAPKSLKSLRRYLGKIGYFRNNIKNLATLQKPLTDILRNKKITASKTSFIWSEEAEMAFLKTKKALTEATVISYPDFDKEFCLHTDASADTFAASLTQQLSPDKITILGFFSKRNPERKKFIPATYLELRCVAESLDYFRQYLYGHKTILYTDHSSIIKICENNTDRNLFRYVEKIMEYDVEIRYIKGELNVVSDAISRAHLLRISYNHDPKVSIKKETMLQQISKLDCSDLPKTGLKKIPEISEQEKLAAMIAAHDDMGHLSYEKCYPLLIARNKWPGISLDFRKHIQSCSICLARNEPRKPTYKFTHTTADFPFQKMAIDICGPFRTTEKGNKFYIGAVDLLSKYIILSETPTADGPALIKFITDKIIFQHSTPVNIKFDNAQYCKNKFLLQFLDEVGITYTYSTPLHHEGNCHIERVFRSIHTLMAKELQIHPDLQWDDCLVKISYYYNISVHNTTKMTPYFLIHGRNPILKSDITLNPDKLKYIVDYDLEGVINKCNMQFAFKIAKEVTEIHRSKLNDKQSSTSNLPVYNIGDKVLIKRPDLKKEQKLESPWKSGYEITAVFENYVNCKKTSHGLTKLKGRPRKVFITDLKIDKSYL</sequence>
<dbReference type="InterPro" id="IPR043128">
    <property type="entry name" value="Rev_trsase/Diguanyl_cyclase"/>
</dbReference>
<evidence type="ECO:0000256" key="9">
    <source>
        <dbReference type="ARBA" id="ARBA00023268"/>
    </source>
</evidence>
<dbReference type="InterPro" id="IPR012337">
    <property type="entry name" value="RNaseH-like_sf"/>
</dbReference>
<evidence type="ECO:0000256" key="6">
    <source>
        <dbReference type="ARBA" id="ARBA00022750"/>
    </source>
</evidence>
<dbReference type="GO" id="GO:0042575">
    <property type="term" value="C:DNA polymerase complex"/>
    <property type="evidence" value="ECO:0007669"/>
    <property type="project" value="UniProtKB-ARBA"/>
</dbReference>
<dbReference type="InterPro" id="IPR036875">
    <property type="entry name" value="Znf_CCHC_sf"/>
</dbReference>
<evidence type="ECO:0000256" key="4">
    <source>
        <dbReference type="ARBA" id="ARBA00022695"/>
    </source>
</evidence>
<keyword evidence="10" id="KW-0479">Metal-binding</keyword>
<feature type="region of interest" description="Disordered" evidence="11">
    <location>
        <begin position="67"/>
        <end position="130"/>
    </location>
</feature>
<evidence type="ECO:0000256" key="3">
    <source>
        <dbReference type="ARBA" id="ARBA00022679"/>
    </source>
</evidence>
<dbReference type="InterPro" id="IPR021109">
    <property type="entry name" value="Peptidase_aspartic_dom_sf"/>
</dbReference>
<feature type="domain" description="Integrase catalytic" evidence="14">
    <location>
        <begin position="1269"/>
        <end position="1429"/>
    </location>
</feature>
<keyword evidence="10" id="KW-0863">Zinc-finger</keyword>
<evidence type="ECO:0000256" key="11">
    <source>
        <dbReference type="SAM" id="MobiDB-lite"/>
    </source>
</evidence>
<dbReference type="GO" id="GO:0003964">
    <property type="term" value="F:RNA-directed DNA polymerase activity"/>
    <property type="evidence" value="ECO:0007669"/>
    <property type="project" value="UniProtKB-EC"/>
</dbReference>
<dbReference type="SUPFAM" id="SSF53098">
    <property type="entry name" value="Ribonuclease H-like"/>
    <property type="match status" value="1"/>
</dbReference>
<dbReference type="CDD" id="cd01647">
    <property type="entry name" value="RT_LTR"/>
    <property type="match status" value="1"/>
</dbReference>
<dbReference type="Pfam" id="PF17919">
    <property type="entry name" value="RT_RNaseH_2"/>
    <property type="match status" value="1"/>
</dbReference>
<keyword evidence="7" id="KW-0255">Endonuclease</keyword>
<name>A0A0N4Z5P4_PARTI</name>
<dbReference type="SUPFAM" id="SSF57756">
    <property type="entry name" value="Retrovirus zinc finger-like domains"/>
    <property type="match status" value="1"/>
</dbReference>